<dbReference type="AlphaFoldDB" id="A0ABD4WSD8"/>
<dbReference type="Gene3D" id="3.30.950.30">
    <property type="entry name" value="Schlafen, AAA domain"/>
    <property type="match status" value="1"/>
</dbReference>
<keyword evidence="2" id="KW-0547">Nucleotide-binding</keyword>
<dbReference type="EMBL" id="JARAOX010000168">
    <property type="protein sequence ID" value="MDD9783128.1"/>
    <property type="molecule type" value="Genomic_DNA"/>
</dbReference>
<evidence type="ECO:0000259" key="1">
    <source>
        <dbReference type="Pfam" id="PF04326"/>
    </source>
</evidence>
<dbReference type="Proteomes" id="UP001213771">
    <property type="component" value="Unassembled WGS sequence"/>
</dbReference>
<feature type="domain" description="Schlafen AlbA-2" evidence="1">
    <location>
        <begin position="19"/>
        <end position="149"/>
    </location>
</feature>
<sequence length="388" mass="46309">MNEHEFENEITLLISSKQEGDYWDFKQCHHSNTANLLHDIICMANNRVDRNAYIIFGVADKDTEIVGIENDPNRRTQQQIVDQLKYKDFAGGIRPRIELRTLNLLDHKIDVLVVENTNDTPYYLTKDYKDQGRIVRANYIYTRVRDTNTDINKSADINHVEYLWKKRFLLNKPPLEQIMKKIQNKNEWKQEGSDYYNIYNPEFTIHIEDEEGRAHPEFYAYAMYNESVSYRNLEIKCYNTRLYSHQIVVLDSGRYTAPIPNREFLHFDSNSWHADYAFRYFIKTDIEYKLVEFLFDPTDHEEVIAHRRLCGVVVLFNDSLEKDEFIAYLKSNRNELDSFIKEDDRTYGGIEPNNELARQDIIEKLKTGKALNKMLERFRQNNFLEVYR</sequence>
<accession>A0ABD4WSD8</accession>
<name>A0ABD4WSD8_PRIMG</name>
<evidence type="ECO:0000313" key="2">
    <source>
        <dbReference type="EMBL" id="MDD9783128.1"/>
    </source>
</evidence>
<dbReference type="Pfam" id="PF04326">
    <property type="entry name" value="SLFN_AlbA_2"/>
    <property type="match status" value="1"/>
</dbReference>
<dbReference type="RefSeq" id="WP_274588905.1">
    <property type="nucleotide sequence ID" value="NZ_JARAOX010000168.1"/>
</dbReference>
<protein>
    <submittedName>
        <fullName evidence="2">ATP-binding protein</fullName>
    </submittedName>
</protein>
<dbReference type="InterPro" id="IPR038461">
    <property type="entry name" value="Schlafen_AlbA_2_dom_sf"/>
</dbReference>
<evidence type="ECO:0000313" key="3">
    <source>
        <dbReference type="Proteomes" id="UP001213771"/>
    </source>
</evidence>
<reference evidence="2 3" key="1">
    <citation type="submission" date="2023-02" db="EMBL/GenBank/DDBJ databases">
        <authorList>
            <person name="Olszewska D."/>
        </authorList>
    </citation>
    <scope>NUCLEOTIDE SEQUENCE [LARGE SCALE GENOMIC DNA]</scope>
    <source>
        <strain evidence="2 3">FDU301</strain>
    </source>
</reference>
<keyword evidence="2" id="KW-0067">ATP-binding</keyword>
<dbReference type="InterPro" id="IPR007421">
    <property type="entry name" value="Schlafen_AlbA_2_dom"/>
</dbReference>
<gene>
    <name evidence="2" type="ORF">PVE99_12040</name>
</gene>
<organism evidence="2 3">
    <name type="scientific">Priestia megaterium</name>
    <name type="common">Bacillus megaterium</name>
    <dbReference type="NCBI Taxonomy" id="1404"/>
    <lineage>
        <taxon>Bacteria</taxon>
        <taxon>Bacillati</taxon>
        <taxon>Bacillota</taxon>
        <taxon>Bacilli</taxon>
        <taxon>Bacillales</taxon>
        <taxon>Bacillaceae</taxon>
        <taxon>Priestia</taxon>
    </lineage>
</organism>
<dbReference type="GO" id="GO:0005524">
    <property type="term" value="F:ATP binding"/>
    <property type="evidence" value="ECO:0007669"/>
    <property type="project" value="UniProtKB-KW"/>
</dbReference>
<comment type="caution">
    <text evidence="2">The sequence shown here is derived from an EMBL/GenBank/DDBJ whole genome shotgun (WGS) entry which is preliminary data.</text>
</comment>
<proteinExistence type="predicted"/>